<dbReference type="HOGENOM" id="CLU_075730_0_0_5"/>
<accession>E0THB1</accession>
<sequence>MTEEELIFFGPEEGLVGTLTSPGGPSKGRIVIPNAGIVGRAGPHRLHTRLARSLADEGYDVLRIDLHGLGDSAPPPGDLGHEAQAVADIKAAIDALGSGRGRIILMGLCSGADNAQATALIDDRVTDLILLDPHAFAHPRRVALTLMQKAASPARWAALISRAAQRQANTASPAPSDRPVPDRRDFADQWQALARRGVGIYARYTNHVSHIVASAEEARLGLGLPKDRQDPRLCIEMDKDANHTYTDLKAQGRLDLAIKSWLRASGGAA</sequence>
<dbReference type="KEGG" id="pbr:PB2503_10749"/>
<proteinExistence type="predicted"/>
<dbReference type="OrthoDB" id="249225at2"/>
<dbReference type="STRING" id="314260.PB2503_10749"/>
<dbReference type="Gene3D" id="3.40.50.1820">
    <property type="entry name" value="alpha/beta hydrolase"/>
    <property type="match status" value="1"/>
</dbReference>
<keyword evidence="3" id="KW-1185">Reference proteome</keyword>
<gene>
    <name evidence="2" type="ordered locus">PB2503_10749</name>
</gene>
<dbReference type="Proteomes" id="UP000001302">
    <property type="component" value="Chromosome"/>
</dbReference>
<dbReference type="RefSeq" id="WP_013301175.1">
    <property type="nucleotide sequence ID" value="NC_014414.1"/>
</dbReference>
<dbReference type="SUPFAM" id="SSF53474">
    <property type="entry name" value="alpha/beta-Hydrolases"/>
    <property type="match status" value="1"/>
</dbReference>
<reference evidence="2 3" key="2">
    <citation type="journal article" date="2011" name="J. Bacteriol.">
        <title>Complete genome sequence of strain HTCC2503T of Parvularcula bermudensis, the type species of the order "Parvularculales" in the class Alphaproteobacteria.</title>
        <authorList>
            <person name="Oh H.M."/>
            <person name="Kang I."/>
            <person name="Vergin K.L."/>
            <person name="Kang D."/>
            <person name="Rhee K.H."/>
            <person name="Giovannoni S.J."/>
            <person name="Cho J.C."/>
        </authorList>
    </citation>
    <scope>NUCLEOTIDE SEQUENCE [LARGE SCALE GENOMIC DNA]</scope>
    <source>
        <strain evidence="3">ATCC BAA-594 / HTCC2503 / KCTC 12087</strain>
    </source>
</reference>
<evidence type="ECO:0000313" key="2">
    <source>
        <dbReference type="EMBL" id="ADM10201.1"/>
    </source>
</evidence>
<dbReference type="InterPro" id="IPR022742">
    <property type="entry name" value="Hydrolase_4"/>
</dbReference>
<dbReference type="eggNOG" id="COG1073">
    <property type="taxonomic scope" value="Bacteria"/>
</dbReference>
<evidence type="ECO:0000313" key="3">
    <source>
        <dbReference type="Proteomes" id="UP000001302"/>
    </source>
</evidence>
<dbReference type="AlphaFoldDB" id="E0THB1"/>
<dbReference type="Pfam" id="PF12146">
    <property type="entry name" value="Hydrolase_4"/>
    <property type="match status" value="1"/>
</dbReference>
<reference evidence="3" key="1">
    <citation type="submission" date="2010-08" db="EMBL/GenBank/DDBJ databases">
        <title>Genome sequence of Parvularcula bermudensis HTCC2503.</title>
        <authorList>
            <person name="Kang D.-M."/>
            <person name="Oh H.-M."/>
            <person name="Cho J.-C."/>
        </authorList>
    </citation>
    <scope>NUCLEOTIDE SEQUENCE [LARGE SCALE GENOMIC DNA]</scope>
    <source>
        <strain evidence="3">ATCC BAA-594 / HTCC2503 / KCTC 12087</strain>
    </source>
</reference>
<name>E0THB1_PARBH</name>
<dbReference type="EMBL" id="CP002156">
    <property type="protein sequence ID" value="ADM10201.1"/>
    <property type="molecule type" value="Genomic_DNA"/>
</dbReference>
<dbReference type="InterPro" id="IPR029058">
    <property type="entry name" value="AB_hydrolase_fold"/>
</dbReference>
<protein>
    <recommendedName>
        <fullName evidence="1">Serine aminopeptidase S33 domain-containing protein</fullName>
    </recommendedName>
</protein>
<organism evidence="2 3">
    <name type="scientific">Parvularcula bermudensis (strain ATCC BAA-594 / HTCC2503 / KCTC 12087)</name>
    <dbReference type="NCBI Taxonomy" id="314260"/>
    <lineage>
        <taxon>Bacteria</taxon>
        <taxon>Pseudomonadati</taxon>
        <taxon>Pseudomonadota</taxon>
        <taxon>Alphaproteobacteria</taxon>
        <taxon>Parvularculales</taxon>
        <taxon>Parvularculaceae</taxon>
        <taxon>Parvularcula</taxon>
    </lineage>
</organism>
<feature type="domain" description="Serine aminopeptidase S33" evidence="1">
    <location>
        <begin position="48"/>
        <end position="180"/>
    </location>
</feature>
<evidence type="ECO:0000259" key="1">
    <source>
        <dbReference type="Pfam" id="PF12146"/>
    </source>
</evidence>